<accession>A0A9W7DM96</accession>
<proteinExistence type="predicted"/>
<dbReference type="Proteomes" id="UP001165063">
    <property type="component" value="Unassembled WGS sequence"/>
</dbReference>
<dbReference type="EMBL" id="BSXU01003898">
    <property type="protein sequence ID" value="GMG40541.1"/>
    <property type="molecule type" value="Genomic_DNA"/>
</dbReference>
<protein>
    <submittedName>
        <fullName evidence="1">Unnamed protein product</fullName>
    </submittedName>
</protein>
<evidence type="ECO:0000313" key="1">
    <source>
        <dbReference type="EMBL" id="GMG40541.1"/>
    </source>
</evidence>
<reference evidence="1" key="1">
    <citation type="submission" date="2023-04" db="EMBL/GenBank/DDBJ databases">
        <title>Ambrosiozyma monospora NBRC 1965.</title>
        <authorList>
            <person name="Ichikawa N."/>
            <person name="Sato H."/>
            <person name="Tonouchi N."/>
        </authorList>
    </citation>
    <scope>NUCLEOTIDE SEQUENCE</scope>
    <source>
        <strain evidence="1">NBRC 1965</strain>
    </source>
</reference>
<comment type="caution">
    <text evidence="1">The sequence shown here is derived from an EMBL/GenBank/DDBJ whole genome shotgun (WGS) entry which is preliminary data.</text>
</comment>
<keyword evidence="2" id="KW-1185">Reference proteome</keyword>
<organism evidence="1 2">
    <name type="scientific">Ambrosiozyma monospora</name>
    <name type="common">Yeast</name>
    <name type="synonym">Endomycopsis monosporus</name>
    <dbReference type="NCBI Taxonomy" id="43982"/>
    <lineage>
        <taxon>Eukaryota</taxon>
        <taxon>Fungi</taxon>
        <taxon>Dikarya</taxon>
        <taxon>Ascomycota</taxon>
        <taxon>Saccharomycotina</taxon>
        <taxon>Pichiomycetes</taxon>
        <taxon>Pichiales</taxon>
        <taxon>Pichiaceae</taxon>
        <taxon>Ambrosiozyma</taxon>
    </lineage>
</organism>
<gene>
    <name evidence="1" type="ORF">Amon01_000627400</name>
</gene>
<evidence type="ECO:0000313" key="2">
    <source>
        <dbReference type="Proteomes" id="UP001165063"/>
    </source>
</evidence>
<name>A0A9W7DM96_AMBMO</name>
<dbReference type="AlphaFoldDB" id="A0A9W7DM96"/>
<sequence>MTIEADATIFHSLIKQFEKLSKLKLNPMKLAAYVTPCAKNRVIQDWTFPINLTTGSTFFTIVSTQRIKLDNKTEGYFEEDTATMRQGARTHYIKACV</sequence>